<dbReference type="EMBL" id="CP058689">
    <property type="protein sequence ID" value="QLH12936.1"/>
    <property type="molecule type" value="Genomic_DNA"/>
</dbReference>
<reference evidence="5 6" key="1">
    <citation type="submission" date="2018-10" db="EMBL/GenBank/DDBJ databases">
        <title>Genomic Encyclopedia of Archaeal and Bacterial Type Strains, Phase II (KMG-II): from individual species to whole genera.</title>
        <authorList>
            <person name="Goeker M."/>
        </authorList>
    </citation>
    <scope>NUCLEOTIDE SEQUENCE [LARGE SCALE GENOMIC DNA]</scope>
    <source>
        <strain evidence="6">ATCC 35512 / DSM 2944 / CIP 106514 / LMD 82.5 / NBRC 102493 / NCCB 82005 / GB17</strain>
        <strain evidence="5">DSM 2944</strain>
    </source>
</reference>
<evidence type="ECO:0000256" key="1">
    <source>
        <dbReference type="SAM" id="MobiDB-lite"/>
    </source>
</evidence>
<evidence type="ECO:0000256" key="2">
    <source>
        <dbReference type="SAM" id="Phobius"/>
    </source>
</evidence>
<accession>A0A1I5KSC5</accession>
<dbReference type="PANTHER" id="PTHR41795:SF1">
    <property type="entry name" value="EXOPOLYSACCHARIDE SYNTHESIS PROTEIN"/>
    <property type="match status" value="1"/>
</dbReference>
<organism evidence="3 7">
    <name type="scientific">Paracoccus pantotrophus</name>
    <name type="common">Thiosphaera pantotropha</name>
    <dbReference type="NCBI Taxonomy" id="82367"/>
    <lineage>
        <taxon>Bacteria</taxon>
        <taxon>Pseudomonadati</taxon>
        <taxon>Pseudomonadota</taxon>
        <taxon>Alphaproteobacteria</taxon>
        <taxon>Rhodobacterales</taxon>
        <taxon>Paracoccaceae</taxon>
        <taxon>Paracoccus</taxon>
    </lineage>
</organism>
<keyword evidence="2" id="KW-0812">Transmembrane</keyword>
<protein>
    <submittedName>
        <fullName evidence="3">Exopolysaccharide biosynthesis protein</fullName>
    </submittedName>
</protein>
<evidence type="ECO:0000313" key="7">
    <source>
        <dbReference type="Proteomes" id="UP000326453"/>
    </source>
</evidence>
<feature type="transmembrane region" description="Helical" evidence="2">
    <location>
        <begin position="195"/>
        <end position="220"/>
    </location>
</feature>
<dbReference type="AlphaFoldDB" id="A0A1I5KSC5"/>
<reference evidence="4 8" key="3">
    <citation type="submission" date="2020-07" db="EMBL/GenBank/DDBJ databases">
        <title>The complete genome of Paracoccus pantotrophus ACCC 10489.</title>
        <authorList>
            <person name="Si Y."/>
        </authorList>
    </citation>
    <scope>NUCLEOTIDE SEQUENCE [LARGE SCALE GENOMIC DNA]</scope>
    <source>
        <strain evidence="4 8">ACCC10489</strain>
    </source>
</reference>
<dbReference type="KEGG" id="ppan:ESD82_00530"/>
<dbReference type="Proteomes" id="UP000509322">
    <property type="component" value="Chromosome 1"/>
</dbReference>
<proteinExistence type="predicted"/>
<dbReference type="EMBL" id="RBLI01000002">
    <property type="protein sequence ID" value="RKS43672.1"/>
    <property type="molecule type" value="Genomic_DNA"/>
</dbReference>
<dbReference type="OrthoDB" id="8550083at2"/>
<dbReference type="Proteomes" id="UP000326453">
    <property type="component" value="Chromosome 2"/>
</dbReference>
<dbReference type="RefSeq" id="WP_024845512.1">
    <property type="nucleotide sequence ID" value="NZ_CP038206.1"/>
</dbReference>
<keyword evidence="2" id="KW-1133">Transmembrane helix</keyword>
<dbReference type="PIRSF" id="PIRSF033239">
    <property type="entry name" value="ExoD"/>
    <property type="match status" value="1"/>
</dbReference>
<dbReference type="Pfam" id="PF06055">
    <property type="entry name" value="ExoD"/>
    <property type="match status" value="1"/>
</dbReference>
<dbReference type="InterPro" id="IPR010331">
    <property type="entry name" value="ExoD"/>
</dbReference>
<evidence type="ECO:0000313" key="8">
    <source>
        <dbReference type="Proteomes" id="UP000509322"/>
    </source>
</evidence>
<evidence type="ECO:0000313" key="5">
    <source>
        <dbReference type="EMBL" id="RKS43672.1"/>
    </source>
</evidence>
<gene>
    <name evidence="5" type="ORF">BDE18_2485</name>
    <name evidence="3" type="ORF">ESD82_00530</name>
    <name evidence="4" type="ORF">HYQ43_01065</name>
</gene>
<evidence type="ECO:0000313" key="3">
    <source>
        <dbReference type="EMBL" id="QFG34754.1"/>
    </source>
</evidence>
<sequence length="228" mass="24222">MPAQGKGPPSGDPDPGPAAGNQDLRPGNGPPWRREHLSDVLTRIAGDTSRDRLSVTDLLILLEGRATAGLLLLFAFPNILPMPPGTSGILGLPLVYLSFQMMLGQRPWLPRFIAQRSLPRADFAAILARCAPALVRAERLLIPRILPLSSPLAVRLVGGLCLGLSIVLLLPIPLGNMLPALALAILALGVLERDGLWIVGGGLLAILAFAIIWGVIWAFIRGLSLLFA</sequence>
<keyword evidence="6" id="KW-1185">Reference proteome</keyword>
<keyword evidence="2" id="KW-0472">Membrane</keyword>
<reference evidence="3 7" key="2">
    <citation type="submission" date="2019-01" db="EMBL/GenBank/DDBJ databases">
        <title>Complete Genome Sequence and Annotation of the Paracoccus pantotrophus type strain DSM 2944.</title>
        <authorList>
            <person name="Bockwoldt J.A."/>
            <person name="Zimmermann M."/>
            <person name="Tiso T."/>
            <person name="Blank L.M."/>
        </authorList>
    </citation>
    <scope>NUCLEOTIDE SEQUENCE [LARGE SCALE GENOMIC DNA]</scope>
    <source>
        <strain evidence="3 7">DSM 2944</strain>
    </source>
</reference>
<dbReference type="Proteomes" id="UP000273626">
    <property type="component" value="Unassembled WGS sequence"/>
</dbReference>
<dbReference type="EMBL" id="CP044423">
    <property type="protein sequence ID" value="QFG34754.1"/>
    <property type="molecule type" value="Genomic_DNA"/>
</dbReference>
<name>A0A1I5KSC5_PARPN</name>
<feature type="region of interest" description="Disordered" evidence="1">
    <location>
        <begin position="1"/>
        <end position="32"/>
    </location>
</feature>
<evidence type="ECO:0000313" key="6">
    <source>
        <dbReference type="Proteomes" id="UP000273626"/>
    </source>
</evidence>
<dbReference type="PANTHER" id="PTHR41795">
    <property type="entry name" value="EXOPOLYSACCHARIDE SYNTHESIS PROTEIN"/>
    <property type="match status" value="1"/>
</dbReference>
<dbReference type="GeneID" id="51369022"/>
<evidence type="ECO:0000313" key="4">
    <source>
        <dbReference type="EMBL" id="QLH12936.1"/>
    </source>
</evidence>